<dbReference type="Proteomes" id="UP000198896">
    <property type="component" value="Unassembled WGS sequence"/>
</dbReference>
<name>A0A1I2BU22_9FIRM</name>
<evidence type="ECO:0000313" key="2">
    <source>
        <dbReference type="EMBL" id="SFE59554.1"/>
    </source>
</evidence>
<dbReference type="EMBL" id="FONL01000010">
    <property type="protein sequence ID" value="SFE59554.1"/>
    <property type="molecule type" value="Genomic_DNA"/>
</dbReference>
<keyword evidence="3" id="KW-1185">Reference proteome</keyword>
<dbReference type="PROSITE" id="PS51904">
    <property type="entry name" value="GLYCOSYL_HYDROL_F25_2"/>
    <property type="match status" value="1"/>
</dbReference>
<evidence type="ECO:0000256" key="1">
    <source>
        <dbReference type="ARBA" id="ARBA00010646"/>
    </source>
</evidence>
<dbReference type="PANTHER" id="PTHR34135:SF2">
    <property type="entry name" value="LYSOZYME"/>
    <property type="match status" value="1"/>
</dbReference>
<dbReference type="PANTHER" id="PTHR34135">
    <property type="entry name" value="LYSOZYME"/>
    <property type="match status" value="1"/>
</dbReference>
<dbReference type="GO" id="GO:0016052">
    <property type="term" value="P:carbohydrate catabolic process"/>
    <property type="evidence" value="ECO:0007669"/>
    <property type="project" value="TreeGrafter"/>
</dbReference>
<gene>
    <name evidence="2" type="ORF">SAMN05216245_1107</name>
</gene>
<organism evidence="2 3">
    <name type="scientific">Succiniclasticum ruminis DSM 9236</name>
    <dbReference type="NCBI Taxonomy" id="1123323"/>
    <lineage>
        <taxon>Bacteria</taxon>
        <taxon>Bacillati</taxon>
        <taxon>Bacillota</taxon>
        <taxon>Negativicutes</taxon>
        <taxon>Acidaminococcales</taxon>
        <taxon>Acidaminococcaceae</taxon>
        <taxon>Succiniclasticum</taxon>
    </lineage>
</organism>
<dbReference type="GO" id="GO:0016998">
    <property type="term" value="P:cell wall macromolecule catabolic process"/>
    <property type="evidence" value="ECO:0007669"/>
    <property type="project" value="InterPro"/>
</dbReference>
<evidence type="ECO:0000313" key="3">
    <source>
        <dbReference type="Proteomes" id="UP000198896"/>
    </source>
</evidence>
<dbReference type="AlphaFoldDB" id="A0A1I2BU22"/>
<dbReference type="STRING" id="1123323.SAMN05216245_1107"/>
<dbReference type="Gene3D" id="3.20.20.80">
    <property type="entry name" value="Glycosidases"/>
    <property type="match status" value="1"/>
</dbReference>
<dbReference type="Pfam" id="PF01183">
    <property type="entry name" value="Glyco_hydro_25"/>
    <property type="match status" value="1"/>
</dbReference>
<dbReference type="GO" id="GO:0009253">
    <property type="term" value="P:peptidoglycan catabolic process"/>
    <property type="evidence" value="ECO:0007669"/>
    <property type="project" value="InterPro"/>
</dbReference>
<accession>A0A1I2BU22</accession>
<dbReference type="GO" id="GO:0003796">
    <property type="term" value="F:lysozyme activity"/>
    <property type="evidence" value="ECO:0007669"/>
    <property type="project" value="InterPro"/>
</dbReference>
<keyword evidence="2" id="KW-0378">Hydrolase</keyword>
<dbReference type="InterPro" id="IPR002053">
    <property type="entry name" value="Glyco_hydro_25"/>
</dbReference>
<protein>
    <submittedName>
        <fullName evidence="2">Glycosyl hydrolases family 25</fullName>
    </submittedName>
</protein>
<dbReference type="SUPFAM" id="SSF51445">
    <property type="entry name" value="(Trans)glycosidases"/>
    <property type="match status" value="1"/>
</dbReference>
<dbReference type="InterPro" id="IPR017853">
    <property type="entry name" value="GH"/>
</dbReference>
<comment type="similarity">
    <text evidence="1">Belongs to the glycosyl hydrolase 25 family.</text>
</comment>
<dbReference type="RefSeq" id="WP_218149547.1">
    <property type="nucleotide sequence ID" value="NZ_FONL01000010.1"/>
</dbReference>
<sequence length="196" mass="22637">MIKGIDVSENNGWIDWKAVKENGIEFAIIRLGYGRGHLDTLFYKNVNEALEAGLKIGVYYYSYALNRVGAWEEASYMMHILESSGLTPGRLEMGVWFDMEDGDGYKERNGMPSAQTITAMCNEFITECNRHGYNSGLYASLDWLENRIYTNLLPEYAPIWCAQWAHSCDWPGAKMWQFTDRLKVGNRWFDGNWLLE</sequence>
<proteinExistence type="inferred from homology"/>
<reference evidence="2 3" key="1">
    <citation type="submission" date="2016-10" db="EMBL/GenBank/DDBJ databases">
        <authorList>
            <person name="de Groot N.N."/>
        </authorList>
    </citation>
    <scope>NUCLEOTIDE SEQUENCE [LARGE SCALE GENOMIC DNA]</scope>
    <source>
        <strain evidence="2 3">DSM 9236</strain>
    </source>
</reference>